<evidence type="ECO:0000313" key="3">
    <source>
        <dbReference type="Proteomes" id="UP000036908"/>
    </source>
</evidence>
<dbReference type="Proteomes" id="UP000036908">
    <property type="component" value="Unassembled WGS sequence"/>
</dbReference>
<sequence>MYSRELLKGILKPIILKLLSEEERMYGYEIVQKVKEKTEGRILIKEGSLYPTLHALTKEGFLTTESVLVGNRTRKYYSLTKKGTGLVAPTMQELSDFQSTLSLLFGKQKPAVS</sequence>
<gene>
    <name evidence="2" type="ORF">OB69_10365</name>
</gene>
<name>A0A0L8AKL8_9BACT</name>
<protein>
    <submittedName>
        <fullName evidence="2">PadR family transcriptional regulator</fullName>
    </submittedName>
</protein>
<dbReference type="InterPro" id="IPR036388">
    <property type="entry name" value="WH-like_DNA-bd_sf"/>
</dbReference>
<dbReference type="SUPFAM" id="SSF46785">
    <property type="entry name" value="Winged helix' DNA-binding domain"/>
    <property type="match status" value="1"/>
</dbReference>
<dbReference type="Pfam" id="PF03551">
    <property type="entry name" value="PadR"/>
    <property type="match status" value="1"/>
</dbReference>
<evidence type="ECO:0000259" key="1">
    <source>
        <dbReference type="Pfam" id="PF03551"/>
    </source>
</evidence>
<comment type="caution">
    <text evidence="2">The sequence shown here is derived from an EMBL/GenBank/DDBJ whole genome shotgun (WGS) entry which is preliminary data.</text>
</comment>
<dbReference type="PANTHER" id="PTHR33169:SF14">
    <property type="entry name" value="TRANSCRIPTIONAL REGULATOR RV3488"/>
    <property type="match status" value="1"/>
</dbReference>
<dbReference type="Gene3D" id="1.10.10.10">
    <property type="entry name" value="Winged helix-like DNA-binding domain superfamily/Winged helix DNA-binding domain"/>
    <property type="match status" value="1"/>
</dbReference>
<dbReference type="RefSeq" id="WP_053223653.1">
    <property type="nucleotide sequence ID" value="NZ_JSVA01000010.1"/>
</dbReference>
<keyword evidence="3" id="KW-1185">Reference proteome</keyword>
<dbReference type="InterPro" id="IPR036390">
    <property type="entry name" value="WH_DNA-bd_sf"/>
</dbReference>
<dbReference type="InterPro" id="IPR005149">
    <property type="entry name" value="Tscrpt_reg_PadR_N"/>
</dbReference>
<feature type="domain" description="Transcription regulator PadR N-terminal" evidence="1">
    <location>
        <begin position="15"/>
        <end position="84"/>
    </location>
</feature>
<dbReference type="EMBL" id="JSVA01000010">
    <property type="protein sequence ID" value="KOF02710.1"/>
    <property type="molecule type" value="Genomic_DNA"/>
</dbReference>
<dbReference type="AlphaFoldDB" id="A0A0L8AKL8"/>
<dbReference type="InterPro" id="IPR052509">
    <property type="entry name" value="Metal_resp_DNA-bind_regulator"/>
</dbReference>
<accession>A0A0L8AKL8</accession>
<organism evidence="2 3">
    <name type="scientific">Roseivirga seohaensis subsp. aquiponti</name>
    <dbReference type="NCBI Taxonomy" id="1566026"/>
    <lineage>
        <taxon>Bacteria</taxon>
        <taxon>Pseudomonadati</taxon>
        <taxon>Bacteroidota</taxon>
        <taxon>Cytophagia</taxon>
        <taxon>Cytophagales</taxon>
        <taxon>Roseivirgaceae</taxon>
        <taxon>Roseivirga</taxon>
    </lineage>
</organism>
<dbReference type="PATRIC" id="fig|1566026.4.peg.357"/>
<dbReference type="PANTHER" id="PTHR33169">
    <property type="entry name" value="PADR-FAMILY TRANSCRIPTIONAL REGULATOR"/>
    <property type="match status" value="1"/>
</dbReference>
<reference evidence="3" key="1">
    <citation type="submission" date="2014-11" db="EMBL/GenBank/DDBJ databases">
        <title>Genome sequencing of Roseivirga sp. D-25.</title>
        <authorList>
            <person name="Selvaratnam C."/>
            <person name="Thevarajoo S."/>
            <person name="Goh K.M."/>
            <person name="Eee R."/>
            <person name="Chan K.-G."/>
            <person name="Chong C.S."/>
        </authorList>
    </citation>
    <scope>NUCLEOTIDE SEQUENCE [LARGE SCALE GENOMIC DNA]</scope>
    <source>
        <strain evidence="3">D-25</strain>
    </source>
</reference>
<dbReference type="OrthoDB" id="9808017at2"/>
<proteinExistence type="predicted"/>
<evidence type="ECO:0000313" key="2">
    <source>
        <dbReference type="EMBL" id="KOF02710.1"/>
    </source>
</evidence>